<evidence type="ECO:0000313" key="4">
    <source>
        <dbReference type="Proteomes" id="UP000663860"/>
    </source>
</evidence>
<proteinExistence type="predicted"/>
<dbReference type="CDD" id="cd18186">
    <property type="entry name" value="BTB_POZ_ZBTB_KLHL-like"/>
    <property type="match status" value="1"/>
</dbReference>
<dbReference type="AlphaFoldDB" id="A0A814HR21"/>
<organism evidence="2 4">
    <name type="scientific">Adineta steineri</name>
    <dbReference type="NCBI Taxonomy" id="433720"/>
    <lineage>
        <taxon>Eukaryota</taxon>
        <taxon>Metazoa</taxon>
        <taxon>Spiralia</taxon>
        <taxon>Gnathifera</taxon>
        <taxon>Rotifera</taxon>
        <taxon>Eurotatoria</taxon>
        <taxon>Bdelloidea</taxon>
        <taxon>Adinetida</taxon>
        <taxon>Adinetidae</taxon>
        <taxon>Adineta</taxon>
    </lineage>
</organism>
<evidence type="ECO:0000313" key="2">
    <source>
        <dbReference type="EMBL" id="CAF1014215.1"/>
    </source>
</evidence>
<dbReference type="Proteomes" id="UP000663868">
    <property type="component" value="Unassembled WGS sequence"/>
</dbReference>
<feature type="domain" description="BTB" evidence="1">
    <location>
        <begin position="63"/>
        <end position="117"/>
    </location>
</feature>
<dbReference type="InterPro" id="IPR011333">
    <property type="entry name" value="SKP1/BTB/POZ_sf"/>
</dbReference>
<dbReference type="SMART" id="SM00225">
    <property type="entry name" value="BTB"/>
    <property type="match status" value="1"/>
</dbReference>
<dbReference type="EMBL" id="CAJOBB010000836">
    <property type="protein sequence ID" value="CAF3761582.1"/>
    <property type="molecule type" value="Genomic_DNA"/>
</dbReference>
<evidence type="ECO:0000313" key="3">
    <source>
        <dbReference type="EMBL" id="CAF3761582.1"/>
    </source>
</evidence>
<sequence length="247" mass="29248">MNVTAVMDSINKKQTHTSIKRTYSINKQNMITKYPRTTEQDIRTNFINKINVRDYFLHERTFSNIKIKLNEQIIWCDKALLAAASPILCDELLKNDEILLLNDINLDDFLLMLEFIYPLFNPEINQQNISCLIKLSHRFQFSKLKLKFDFIQENSIVDILQHACQYYVMKYLSTIRQIIGKCNHLETEDDCFDSNHNDENDTYRKKCDLIEFHDGTCVDAYGIILNLCQWLQTYFYDDNIIIIQSSK</sequence>
<dbReference type="EMBL" id="CAJNOE010000176">
    <property type="protein sequence ID" value="CAF1014215.1"/>
    <property type="molecule type" value="Genomic_DNA"/>
</dbReference>
<name>A0A814HR21_9BILA</name>
<dbReference type="PROSITE" id="PS50097">
    <property type="entry name" value="BTB"/>
    <property type="match status" value="1"/>
</dbReference>
<gene>
    <name evidence="2" type="ORF">IZO911_LOCUS18352</name>
    <name evidence="3" type="ORF">KXQ929_LOCUS14834</name>
</gene>
<evidence type="ECO:0000259" key="1">
    <source>
        <dbReference type="PROSITE" id="PS50097"/>
    </source>
</evidence>
<protein>
    <recommendedName>
        <fullName evidence="1">BTB domain-containing protein</fullName>
    </recommendedName>
</protein>
<reference evidence="2" key="1">
    <citation type="submission" date="2021-02" db="EMBL/GenBank/DDBJ databases">
        <authorList>
            <person name="Nowell W R."/>
        </authorList>
    </citation>
    <scope>NUCLEOTIDE SEQUENCE</scope>
</reference>
<dbReference type="Pfam" id="PF00651">
    <property type="entry name" value="BTB"/>
    <property type="match status" value="1"/>
</dbReference>
<dbReference type="SUPFAM" id="SSF54695">
    <property type="entry name" value="POZ domain"/>
    <property type="match status" value="1"/>
</dbReference>
<dbReference type="InterPro" id="IPR000210">
    <property type="entry name" value="BTB/POZ_dom"/>
</dbReference>
<dbReference type="Gene3D" id="3.30.710.10">
    <property type="entry name" value="Potassium Channel Kv1.1, Chain A"/>
    <property type="match status" value="1"/>
</dbReference>
<accession>A0A814HR21</accession>
<comment type="caution">
    <text evidence="2">The sequence shown here is derived from an EMBL/GenBank/DDBJ whole genome shotgun (WGS) entry which is preliminary data.</text>
</comment>
<dbReference type="Proteomes" id="UP000663860">
    <property type="component" value="Unassembled WGS sequence"/>
</dbReference>